<organism evidence="1 2">
    <name type="scientific">Alternaria dauci</name>
    <dbReference type="NCBI Taxonomy" id="48095"/>
    <lineage>
        <taxon>Eukaryota</taxon>
        <taxon>Fungi</taxon>
        <taxon>Dikarya</taxon>
        <taxon>Ascomycota</taxon>
        <taxon>Pezizomycotina</taxon>
        <taxon>Dothideomycetes</taxon>
        <taxon>Pleosporomycetidae</taxon>
        <taxon>Pleosporales</taxon>
        <taxon>Pleosporineae</taxon>
        <taxon>Pleosporaceae</taxon>
        <taxon>Alternaria</taxon>
        <taxon>Alternaria sect. Porri</taxon>
    </lineage>
</organism>
<gene>
    <name evidence="1" type="ORF">ACET3X_005118</name>
</gene>
<dbReference type="Proteomes" id="UP001578633">
    <property type="component" value="Chromosome 4"/>
</dbReference>
<evidence type="ECO:0000313" key="2">
    <source>
        <dbReference type="Proteomes" id="UP001578633"/>
    </source>
</evidence>
<reference evidence="1 2" key="1">
    <citation type="submission" date="2024-09" db="EMBL/GenBank/DDBJ databases">
        <title>T2T genomes of carrot and Alternaria dauci and their utility for understanding host-pathogen interaction during carrot leaf blight disease.</title>
        <authorList>
            <person name="Liu W."/>
            <person name="Xu S."/>
            <person name="Ou C."/>
            <person name="Liu X."/>
            <person name="Zhuang F."/>
            <person name="Deng X.W."/>
        </authorList>
    </citation>
    <scope>NUCLEOTIDE SEQUENCE [LARGE SCALE GENOMIC DNA]</scope>
    <source>
        <strain evidence="1 2">A2016</strain>
    </source>
</reference>
<sequence>MRRHEPGPLHPSLLLRTINRQQGMPQVVLCAPHRANYRRSKVTQRVVVAYFPNPVSIDTTLGRVYYQKCLIKMLALTILETTYMRRKINPKLHHQHRKFRLLVQYQDVFDPDQCIRPVLHHLSALRLQEKRVLLVLCNLPLQSASLQRHKQD</sequence>
<keyword evidence="2" id="KW-1185">Reference proteome</keyword>
<name>A0ABR3UJC4_9PLEO</name>
<dbReference type="EMBL" id="JBHGVX010000004">
    <property type="protein sequence ID" value="KAL1796578.1"/>
    <property type="molecule type" value="Genomic_DNA"/>
</dbReference>
<protein>
    <submittedName>
        <fullName evidence="1">Uncharacterized protein</fullName>
    </submittedName>
</protein>
<comment type="caution">
    <text evidence="1">The sequence shown here is derived from an EMBL/GenBank/DDBJ whole genome shotgun (WGS) entry which is preliminary data.</text>
</comment>
<evidence type="ECO:0000313" key="1">
    <source>
        <dbReference type="EMBL" id="KAL1796578.1"/>
    </source>
</evidence>
<dbReference type="RefSeq" id="XP_069307162.1">
    <property type="nucleotide sequence ID" value="XM_069451288.1"/>
</dbReference>
<accession>A0ABR3UJC4</accession>
<proteinExistence type="predicted"/>
<dbReference type="GeneID" id="96085440"/>